<evidence type="ECO:0000256" key="2">
    <source>
        <dbReference type="SAM" id="MobiDB-lite"/>
    </source>
</evidence>
<keyword evidence="1" id="KW-0175">Coiled coil</keyword>
<sequence length="273" mass="30111">MNKQSNGPVPSAAASGTSLQKQKSAGALPRKPSQRQGSTAGGVNAPGRSGTSIVASRSPSVAALLNQDGPEAVTESLSKSVKSSGVKPMNADNITEKATAQVMEYKDRQNRRDLLQDELSEVKEELANLEKQMRKLKEEENKLGASNHIDSQKLESIRAQVKRDSTELDVLRTETAQLSGTCSKLSEGLKETTQKCEEADEDLRQKREQMATMQHALNEAEKEVKRLKEAKMAKTKERDRVNQKIQQATRTGWQMAMVCDQTFKAKPKDRTSK</sequence>
<accession>A0A0G4H6F2</accession>
<organism evidence="3">
    <name type="scientific">Chromera velia CCMP2878</name>
    <dbReference type="NCBI Taxonomy" id="1169474"/>
    <lineage>
        <taxon>Eukaryota</taxon>
        <taxon>Sar</taxon>
        <taxon>Alveolata</taxon>
        <taxon>Colpodellida</taxon>
        <taxon>Chromeraceae</taxon>
        <taxon>Chromera</taxon>
    </lineage>
</organism>
<proteinExistence type="predicted"/>
<dbReference type="AlphaFoldDB" id="A0A0G4H6F2"/>
<name>A0A0G4H6F2_9ALVE</name>
<feature type="compositionally biased region" description="Polar residues" evidence="2">
    <location>
        <begin position="49"/>
        <end position="59"/>
    </location>
</feature>
<dbReference type="PhylomeDB" id="A0A0G4H6F2"/>
<feature type="region of interest" description="Disordered" evidence="2">
    <location>
        <begin position="1"/>
        <end position="95"/>
    </location>
</feature>
<feature type="compositionally biased region" description="Polar residues" evidence="2">
    <location>
        <begin position="1"/>
        <end position="23"/>
    </location>
</feature>
<feature type="compositionally biased region" description="Low complexity" evidence="2">
    <location>
        <begin position="73"/>
        <end position="87"/>
    </location>
</feature>
<evidence type="ECO:0000313" key="3">
    <source>
        <dbReference type="EMBL" id="CEM39283.1"/>
    </source>
</evidence>
<reference evidence="3" key="1">
    <citation type="submission" date="2014-11" db="EMBL/GenBank/DDBJ databases">
        <authorList>
            <person name="Otto D Thomas"/>
            <person name="Naeem Raeece"/>
        </authorList>
    </citation>
    <scope>NUCLEOTIDE SEQUENCE</scope>
</reference>
<feature type="coiled-coil region" evidence="1">
    <location>
        <begin position="105"/>
        <end position="251"/>
    </location>
</feature>
<evidence type="ECO:0000256" key="1">
    <source>
        <dbReference type="SAM" id="Coils"/>
    </source>
</evidence>
<dbReference type="VEuPathDB" id="CryptoDB:Cvel_5755"/>
<dbReference type="EMBL" id="CDMZ01001920">
    <property type="protein sequence ID" value="CEM39283.1"/>
    <property type="molecule type" value="Genomic_DNA"/>
</dbReference>
<dbReference type="Gene3D" id="1.10.287.1490">
    <property type="match status" value="1"/>
</dbReference>
<gene>
    <name evidence="3" type="ORF">Cvel_5755</name>
</gene>
<protein>
    <submittedName>
        <fullName evidence="3">Uncharacterized protein</fullName>
    </submittedName>
</protein>